<dbReference type="Proteomes" id="UP000002640">
    <property type="component" value="Unassembled WGS sequence"/>
</dbReference>
<name>G4YLK6_PHYSP</name>
<keyword evidence="10" id="KW-1185">Reference proteome</keyword>
<dbReference type="SUPFAM" id="SSF54001">
    <property type="entry name" value="Cysteine proteinases"/>
    <property type="match status" value="1"/>
</dbReference>
<dbReference type="Pfam" id="PF01067">
    <property type="entry name" value="Calpain_III"/>
    <property type="match status" value="1"/>
</dbReference>
<proteinExistence type="inferred from homology"/>
<feature type="domain" description="Calpain catalytic" evidence="8">
    <location>
        <begin position="77"/>
        <end position="478"/>
    </location>
</feature>
<dbReference type="GeneID" id="20643265"/>
<dbReference type="InterPro" id="IPR036213">
    <property type="entry name" value="Calpain_III_sf"/>
</dbReference>
<dbReference type="SMR" id="G4YLK6"/>
<dbReference type="GO" id="GO:0006508">
    <property type="term" value="P:proteolysis"/>
    <property type="evidence" value="ECO:0007669"/>
    <property type="project" value="UniProtKB-KW"/>
</dbReference>
<protein>
    <recommendedName>
        <fullName evidence="8">Calpain catalytic domain-containing protein</fullName>
    </recommendedName>
</protein>
<dbReference type="PANTHER" id="PTHR10183:SF379">
    <property type="entry name" value="CALPAIN-5"/>
    <property type="match status" value="1"/>
</dbReference>
<feature type="region of interest" description="Disordered" evidence="7">
    <location>
        <begin position="132"/>
        <end position="153"/>
    </location>
</feature>
<evidence type="ECO:0000256" key="2">
    <source>
        <dbReference type="ARBA" id="ARBA00022670"/>
    </source>
</evidence>
<dbReference type="InterPro" id="IPR038765">
    <property type="entry name" value="Papain-like_cys_pep_sf"/>
</dbReference>
<keyword evidence="4 6" id="KW-0788">Thiol protease</keyword>
<evidence type="ECO:0000256" key="1">
    <source>
        <dbReference type="ARBA" id="ARBA00007623"/>
    </source>
</evidence>
<feature type="region of interest" description="Disordered" evidence="7">
    <location>
        <begin position="682"/>
        <end position="727"/>
    </location>
</feature>
<organism evidence="9 10">
    <name type="scientific">Phytophthora sojae (strain P6497)</name>
    <name type="common">Soybean stem and root rot agent</name>
    <name type="synonym">Phytophthora megasperma f. sp. glycines</name>
    <dbReference type="NCBI Taxonomy" id="1094619"/>
    <lineage>
        <taxon>Eukaryota</taxon>
        <taxon>Sar</taxon>
        <taxon>Stramenopiles</taxon>
        <taxon>Oomycota</taxon>
        <taxon>Peronosporomycetes</taxon>
        <taxon>Peronosporales</taxon>
        <taxon>Peronosporaceae</taxon>
        <taxon>Phytophthora</taxon>
    </lineage>
</organism>
<dbReference type="PANTHER" id="PTHR10183">
    <property type="entry name" value="CALPAIN"/>
    <property type="match status" value="1"/>
</dbReference>
<dbReference type="InterPro" id="IPR022684">
    <property type="entry name" value="Calpain_cysteine_protease"/>
</dbReference>
<evidence type="ECO:0000256" key="3">
    <source>
        <dbReference type="ARBA" id="ARBA00022801"/>
    </source>
</evidence>
<feature type="active site" evidence="5 6">
    <location>
        <position position="185"/>
    </location>
</feature>
<dbReference type="InterPro" id="IPR001300">
    <property type="entry name" value="Peptidase_C2_calpain_cat"/>
</dbReference>
<keyword evidence="2 6" id="KW-0645">Protease</keyword>
<gene>
    <name evidence="9" type="ORF">PHYSODRAFT_310376</name>
</gene>
<dbReference type="OMA" id="FFMSYDA"/>
<dbReference type="EMBL" id="JH159151">
    <property type="protein sequence ID" value="EGZ30487.1"/>
    <property type="molecule type" value="Genomic_DNA"/>
</dbReference>
<dbReference type="AlphaFoldDB" id="G4YLK6"/>
<accession>G4YLK6</accession>
<keyword evidence="3 6" id="KW-0378">Hydrolase</keyword>
<evidence type="ECO:0000313" key="10">
    <source>
        <dbReference type="Proteomes" id="UP000002640"/>
    </source>
</evidence>
<evidence type="ECO:0000313" key="9">
    <source>
        <dbReference type="EMBL" id="EGZ30487.1"/>
    </source>
</evidence>
<evidence type="ECO:0000256" key="6">
    <source>
        <dbReference type="PROSITE-ProRule" id="PRU00239"/>
    </source>
</evidence>
<evidence type="ECO:0000256" key="7">
    <source>
        <dbReference type="SAM" id="MobiDB-lite"/>
    </source>
</evidence>
<dbReference type="CDD" id="cd00044">
    <property type="entry name" value="CysPc"/>
    <property type="match status" value="1"/>
</dbReference>
<dbReference type="RefSeq" id="XP_009517762.1">
    <property type="nucleotide sequence ID" value="XM_009519467.1"/>
</dbReference>
<dbReference type="Pfam" id="PF00648">
    <property type="entry name" value="Peptidase_C2"/>
    <property type="match status" value="1"/>
</dbReference>
<dbReference type="InParanoid" id="G4YLK6"/>
<dbReference type="PROSITE" id="PS00139">
    <property type="entry name" value="THIOL_PROTEASE_CYS"/>
    <property type="match status" value="1"/>
</dbReference>
<dbReference type="Gene3D" id="3.90.70.10">
    <property type="entry name" value="Cysteine proteinases"/>
    <property type="match status" value="1"/>
</dbReference>
<comment type="similarity">
    <text evidence="1">Belongs to the peptidase C2 family.</text>
</comment>
<dbReference type="InterPro" id="IPR022682">
    <property type="entry name" value="Calpain_domain_III"/>
</dbReference>
<dbReference type="PROSITE" id="PS50203">
    <property type="entry name" value="CALPAIN_CAT"/>
    <property type="match status" value="1"/>
</dbReference>
<evidence type="ECO:0000256" key="5">
    <source>
        <dbReference type="PIRSR" id="PIRSR622684-1"/>
    </source>
</evidence>
<dbReference type="Gene3D" id="2.60.120.380">
    <property type="match status" value="1"/>
</dbReference>
<reference evidence="9 10" key="1">
    <citation type="journal article" date="2006" name="Science">
        <title>Phytophthora genome sequences uncover evolutionary origins and mechanisms of pathogenesis.</title>
        <authorList>
            <person name="Tyler B.M."/>
            <person name="Tripathy S."/>
            <person name="Zhang X."/>
            <person name="Dehal P."/>
            <person name="Jiang R.H."/>
            <person name="Aerts A."/>
            <person name="Arredondo F.D."/>
            <person name="Baxter L."/>
            <person name="Bensasson D."/>
            <person name="Beynon J.L."/>
            <person name="Chapman J."/>
            <person name="Damasceno C.M."/>
            <person name="Dorrance A.E."/>
            <person name="Dou D."/>
            <person name="Dickerman A.W."/>
            <person name="Dubchak I.L."/>
            <person name="Garbelotto M."/>
            <person name="Gijzen M."/>
            <person name="Gordon S.G."/>
            <person name="Govers F."/>
            <person name="Grunwald N.J."/>
            <person name="Huang W."/>
            <person name="Ivors K.L."/>
            <person name="Jones R.W."/>
            <person name="Kamoun S."/>
            <person name="Krampis K."/>
            <person name="Lamour K.H."/>
            <person name="Lee M.K."/>
            <person name="McDonald W.H."/>
            <person name="Medina M."/>
            <person name="Meijer H.J."/>
            <person name="Nordberg E.K."/>
            <person name="Maclean D.J."/>
            <person name="Ospina-Giraldo M.D."/>
            <person name="Morris P.F."/>
            <person name="Phuntumart V."/>
            <person name="Putnam N.H."/>
            <person name="Rash S."/>
            <person name="Rose J.K."/>
            <person name="Sakihama Y."/>
            <person name="Salamov A.A."/>
            <person name="Savidor A."/>
            <person name="Scheuring C.F."/>
            <person name="Smith B.M."/>
            <person name="Sobral B.W."/>
            <person name="Terry A."/>
            <person name="Torto-Alalibo T.A."/>
            <person name="Win J."/>
            <person name="Xu Z."/>
            <person name="Zhang H."/>
            <person name="Grigoriev I.V."/>
            <person name="Rokhsar D.S."/>
            <person name="Boore J.L."/>
        </authorList>
    </citation>
    <scope>NUCLEOTIDE SEQUENCE [LARGE SCALE GENOMIC DNA]</scope>
    <source>
        <strain evidence="9 10">P6497</strain>
    </source>
</reference>
<dbReference type="GO" id="GO:0004198">
    <property type="term" value="F:calcium-dependent cysteine-type endopeptidase activity"/>
    <property type="evidence" value="ECO:0007669"/>
    <property type="project" value="InterPro"/>
</dbReference>
<evidence type="ECO:0000259" key="8">
    <source>
        <dbReference type="PROSITE" id="PS50203"/>
    </source>
</evidence>
<sequence>MRAAMKDSGADDLHTLQEELKRLGISVVSGRQDTVISVKIKGLAGRALLRGLRLADQLLQEKIKQALRTCTDPATKLFTDPTFGPGNSDPDGAAAICKAGAVVSAKGGSQHQAKVLGLLQRGKIRWERPIYALENDENDNSPQEEEEGEDSYPMASTDHVFASNATLFADGVSSGDVIQGNLGDCWFLSALSVVATRSDLLEQTFWRSDQHKSKGLFVCKFMKNFVWNYVLIDDRLPVFGFTDKKAGKPYFARCRNPNELWVSLLEKAYAKLHGSYEALIGGFVDCALNDLTGMCSEQVILKEGFPGFGENPYIPAKPQQKHGDPFWEKLTRYKQSGTLMGCSIQPPVTAKDVAVESSAGNGLYFKHAYALVDVAEIKTTKGESVRLVKLRNPWGMGEWTGPWSDSSEERAQNEDAIEKFFKILKRRVGANAEKRVFMTINAQQKVGADEISQEEVVEINANDGTFFMSYDAWMQSFTHFFAGIDFPDAWHGRRSEGSWNEANCGGNTTKSTWINNPHFELVLDQRARIFASLSQEDPRGSENLKIVPVGFHICSLSPTGNDPNKFEIREPSKKLDAYYRLYKPADRESFQTGKRPEHLPPAIIPGTVIPGIDDDGVPQAEYTFKQAVSVEATMEPGRYCIIPSMYMRTDKATGNTNVGNFWLSVYSDKPSFRLEGGEKIVEEEEGDEESQSNGEASRKTSSVVPAPLDKGLSTASSSKKSDRITATGNALAAERRRKFENEKEELLRQAKRFGIGLRELRTEFAKTPRVQKAECRQKLQRLGFNIASWDDEKIGLLFGEEDGVATGAIHTDKILKLFTPDIQEEKMACELPDMEEDGDDTDNIHREGILEIEVHGASGLAVCEARRTIVQRKVQILAPEFSSSHNALRRRIALEIFERDPAMAWHLRHFARQSALLARTRYAQPEKIRDASTRSPPLLNSSSVANFYDMLEKEYAARLLSRTNTPDEVEFDIHVSRTPTYSRREGASYFPALSPKGSPSVIMSLPSSNAVDLHKNNRIRDLEAKRSAKLALLLQHKQQALGDAEKTSALPRLIGGRKSGSSHVDCIDCGVRVLVGGRGDHQSAALAESGSCPCNGANCVNVFCSTCYSLLPTKSKLCEECFQHEIFSEEASGEQLRVVLIEKIGGSDQQRAHLDEVFSSFDADGSGSLNPLDSMRMETARSV</sequence>
<dbReference type="KEGG" id="psoj:PHYSODRAFT_310376"/>
<feature type="compositionally biased region" description="Polar residues" evidence="7">
    <location>
        <begin position="713"/>
        <end position="727"/>
    </location>
</feature>
<feature type="compositionally biased region" description="Acidic residues" evidence="7">
    <location>
        <begin position="134"/>
        <end position="150"/>
    </location>
</feature>
<dbReference type="SMART" id="SM00230">
    <property type="entry name" value="CysPc"/>
    <property type="match status" value="1"/>
</dbReference>
<evidence type="ECO:0000256" key="4">
    <source>
        <dbReference type="ARBA" id="ARBA00022807"/>
    </source>
</evidence>
<feature type="active site" evidence="5 6">
    <location>
        <position position="367"/>
    </location>
</feature>
<dbReference type="SUPFAM" id="SSF49758">
    <property type="entry name" value="Calpain large subunit, middle domain (domain III)"/>
    <property type="match status" value="1"/>
</dbReference>
<dbReference type="InterPro" id="IPR000169">
    <property type="entry name" value="Pept_cys_AS"/>
</dbReference>
<feature type="active site" evidence="5 6">
    <location>
        <position position="392"/>
    </location>
</feature>